<keyword evidence="1" id="KW-0812">Transmembrane</keyword>
<dbReference type="InterPro" id="IPR027463">
    <property type="entry name" value="AcrB_DN_DC_subdom"/>
</dbReference>
<dbReference type="Gene3D" id="3.30.70.1440">
    <property type="entry name" value="Multidrug efflux transporter AcrB pore domain"/>
    <property type="match status" value="1"/>
</dbReference>
<dbReference type="RefSeq" id="WP_284208511.1">
    <property type="nucleotide sequence ID" value="NZ_BSSU01000012.1"/>
</dbReference>
<feature type="transmembrane region" description="Helical" evidence="1">
    <location>
        <begin position="966"/>
        <end position="985"/>
    </location>
</feature>
<feature type="transmembrane region" description="Helical" evidence="1">
    <location>
        <begin position="997"/>
        <end position="1023"/>
    </location>
</feature>
<name>A0ABQ6H4N0_9GAMM</name>
<feature type="transmembrane region" description="Helical" evidence="1">
    <location>
        <begin position="465"/>
        <end position="484"/>
    </location>
</feature>
<proteinExistence type="predicted"/>
<gene>
    <name evidence="2" type="ORF">theurythT_25650</name>
</gene>
<feature type="transmembrane region" description="Helical" evidence="1">
    <location>
        <begin position="894"/>
        <end position="914"/>
    </location>
</feature>
<feature type="transmembrane region" description="Helical" evidence="1">
    <location>
        <begin position="531"/>
        <end position="550"/>
    </location>
</feature>
<dbReference type="PRINTS" id="PR00702">
    <property type="entry name" value="ACRIFLAVINRP"/>
</dbReference>
<sequence length="1055" mass="118086">MDPTKKGIIAWFARNSVAANLLMIFILVGGLLTANTINKQMFPQIQINWLEFRAIYPGAAPQEVEEGITIKIEEALETIQGLERVITYSNRNSSSGYFRVDDDYDPQIVLEEVKSQIDSISSFPDGMERPTVERIKIRQEVMWMSLYGDLSPRELKVLGKKIHDEIQQLPLINISEYYSGLGYEISIEVSKDKLREYNLTFQDVARAVRGYSRNMSAGQIRSANGYISLRVENQAYRGHEFERIPLITLQDGTKVMLGDVATVIDGFQEGLHYQKFNGKNSVTFFIGAAEDQDITAVAKVINQFVEEKQKVLPEGVSIEPWVDLTYYLEGRLNMMLDNMKSGAVLVFLMLALFLRIRLAFWVMMGLPVCFLGTLLMMPLEWVNVTINITSLFAFILVLGIVVDDAIVMGESAHAEIEESGHSAESVIRGVQRVAMPATFGVLTTIAAFFPLILGDGPESAWSKSIGFVVIFCLIFSLIESKLILPAHLISMKVKPFNPKNPLDRARAAVDRGMKHVIENVYRPSLKVFLNYRYGVMMFFVSILFISAGLFEGGLIRYVGQPKVPHDFPRIELQMNTDTAEQATLDTLLTIEKILYQVDDNIKAEYGAGMIEDMDVSLRSRTRANLMVKLVEPEQRVMNTFELAELWRQAIPTLPGVKEFRIGDNLFGGDREDGDISFRLESQDDAQLLAAAKELKAKLNSLKGVGDVNDSRQTSAKEVQFSLKPLAYTVGLTLSDIASQVGYSFYGLEAQRILRDSEEVKVMIRYPLAQRSAVGHVEDVLIQTPTGAELPLSQLAEIKLTDGVTRIRRENGNRTINVWGKVDADQVEPFKVANDIRENFIPELLRKYPTVQSEISGRIQQEMEGQAKQLRDFALSMMVIFTLLAIPLKSYSQPLMIMTVIPFGIVGAMIGHMILGMDLNVLSMFGIIAAAGVVINDSLVMVDYVNKTRAQGVPLYDAVVWSGCKRFRAIMLTSFTTFIGLVPIMMETSMQAKMVIPMAVSLAFGVLFATIVTLVMIPSLYLVIEDIKNLIRRKKNKSPEQVDVDIDDPQVASKTT</sequence>
<feature type="transmembrane region" description="Helical" evidence="1">
    <location>
        <begin position="343"/>
        <end position="364"/>
    </location>
</feature>
<dbReference type="Gene3D" id="3.30.70.1430">
    <property type="entry name" value="Multidrug efflux transporter AcrB pore domain"/>
    <property type="match status" value="2"/>
</dbReference>
<dbReference type="PANTHER" id="PTHR32063:SF33">
    <property type="entry name" value="RND SUPERFAMILY EFFLUX PUMP PERMEASE COMPONENT"/>
    <property type="match status" value="1"/>
</dbReference>
<feature type="transmembrane region" description="Helical" evidence="1">
    <location>
        <begin position="869"/>
        <end position="887"/>
    </location>
</feature>
<dbReference type="PANTHER" id="PTHR32063">
    <property type="match status" value="1"/>
</dbReference>
<organism evidence="2 3">
    <name type="scientific">Thalassotalea eurytherma</name>
    <dbReference type="NCBI Taxonomy" id="1144278"/>
    <lineage>
        <taxon>Bacteria</taxon>
        <taxon>Pseudomonadati</taxon>
        <taxon>Pseudomonadota</taxon>
        <taxon>Gammaproteobacteria</taxon>
        <taxon>Alteromonadales</taxon>
        <taxon>Colwelliaceae</taxon>
        <taxon>Thalassotalea</taxon>
    </lineage>
</organism>
<feature type="transmembrane region" description="Helical" evidence="1">
    <location>
        <begin position="920"/>
        <end position="945"/>
    </location>
</feature>
<evidence type="ECO:0000256" key="1">
    <source>
        <dbReference type="SAM" id="Phobius"/>
    </source>
</evidence>
<evidence type="ECO:0000313" key="3">
    <source>
        <dbReference type="Proteomes" id="UP001157133"/>
    </source>
</evidence>
<dbReference type="Pfam" id="PF00873">
    <property type="entry name" value="ACR_tran"/>
    <property type="match status" value="1"/>
</dbReference>
<keyword evidence="3" id="KW-1185">Reference proteome</keyword>
<dbReference type="Gene3D" id="3.30.70.1320">
    <property type="entry name" value="Multidrug efflux transporter AcrB pore domain like"/>
    <property type="match status" value="1"/>
</dbReference>
<evidence type="ECO:0000313" key="2">
    <source>
        <dbReference type="EMBL" id="GLX83113.1"/>
    </source>
</evidence>
<feature type="transmembrane region" description="Helical" evidence="1">
    <location>
        <begin position="12"/>
        <end position="34"/>
    </location>
</feature>
<dbReference type="EMBL" id="BSSU01000012">
    <property type="protein sequence ID" value="GLX83113.1"/>
    <property type="molecule type" value="Genomic_DNA"/>
</dbReference>
<dbReference type="SUPFAM" id="SSF82714">
    <property type="entry name" value="Multidrug efflux transporter AcrB TolC docking domain, DN and DC subdomains"/>
    <property type="match status" value="2"/>
</dbReference>
<protein>
    <submittedName>
        <fullName evidence="2">Acriflavin resistance protein</fullName>
    </submittedName>
</protein>
<accession>A0ABQ6H4N0</accession>
<dbReference type="InterPro" id="IPR001036">
    <property type="entry name" value="Acrflvin-R"/>
</dbReference>
<reference evidence="2 3" key="1">
    <citation type="submission" date="2023-03" db="EMBL/GenBank/DDBJ databases">
        <title>Draft genome sequence of Thalassotalea eurytherma JCM 18482T.</title>
        <authorList>
            <person name="Sawabe T."/>
        </authorList>
    </citation>
    <scope>NUCLEOTIDE SEQUENCE [LARGE SCALE GENOMIC DNA]</scope>
    <source>
        <strain evidence="2 3">JCM 18482</strain>
    </source>
</reference>
<keyword evidence="1" id="KW-0472">Membrane</keyword>
<feature type="transmembrane region" description="Helical" evidence="1">
    <location>
        <begin position="433"/>
        <end position="453"/>
    </location>
</feature>
<dbReference type="Proteomes" id="UP001157133">
    <property type="component" value="Unassembled WGS sequence"/>
</dbReference>
<dbReference type="SUPFAM" id="SSF82693">
    <property type="entry name" value="Multidrug efflux transporter AcrB pore domain, PN1, PN2, PC1 and PC2 subdomains"/>
    <property type="match status" value="1"/>
</dbReference>
<keyword evidence="1" id="KW-1133">Transmembrane helix</keyword>
<feature type="transmembrane region" description="Helical" evidence="1">
    <location>
        <begin position="384"/>
        <end position="402"/>
    </location>
</feature>
<comment type="caution">
    <text evidence="2">The sequence shown here is derived from an EMBL/GenBank/DDBJ whole genome shotgun (WGS) entry which is preliminary data.</text>
</comment>
<dbReference type="SUPFAM" id="SSF82866">
    <property type="entry name" value="Multidrug efflux transporter AcrB transmembrane domain"/>
    <property type="match status" value="2"/>
</dbReference>
<dbReference type="Gene3D" id="1.20.1640.10">
    <property type="entry name" value="Multidrug efflux transporter AcrB transmembrane domain"/>
    <property type="match status" value="2"/>
</dbReference>
<dbReference type="Gene3D" id="3.30.2090.10">
    <property type="entry name" value="Multidrug efflux transporter AcrB TolC docking domain, DN and DC subdomains"/>
    <property type="match status" value="2"/>
</dbReference>